<evidence type="ECO:0000256" key="19">
    <source>
        <dbReference type="PIRSR" id="PIRSR000615-1"/>
    </source>
</evidence>
<keyword evidence="21" id="KW-0460">Magnesium</keyword>
<dbReference type="GO" id="GO:1990682">
    <property type="term" value="C:CSF1-CSF1R complex"/>
    <property type="evidence" value="ECO:0007669"/>
    <property type="project" value="TreeGrafter"/>
</dbReference>
<evidence type="ECO:0000256" key="15">
    <source>
        <dbReference type="ARBA" id="ARBA00023170"/>
    </source>
</evidence>
<dbReference type="PROSITE" id="PS50011">
    <property type="entry name" value="PROTEIN_KINASE_DOM"/>
    <property type="match status" value="1"/>
</dbReference>
<dbReference type="FunFam" id="1.10.510.10:FF:000177">
    <property type="entry name" value="Mast/stem cell growth factor receptor"/>
    <property type="match status" value="1"/>
</dbReference>
<dbReference type="GO" id="GO:0007169">
    <property type="term" value="P:cell surface receptor protein tyrosine kinase signaling pathway"/>
    <property type="evidence" value="ECO:0007669"/>
    <property type="project" value="InterPro"/>
</dbReference>
<evidence type="ECO:0000256" key="14">
    <source>
        <dbReference type="ARBA" id="ARBA00023157"/>
    </source>
</evidence>
<feature type="domain" description="Ig-like" evidence="29">
    <location>
        <begin position="202"/>
        <end position="292"/>
    </location>
</feature>
<evidence type="ECO:0000256" key="22">
    <source>
        <dbReference type="PIRSR" id="PIRSR500947-51"/>
    </source>
</evidence>
<comment type="catalytic activity">
    <reaction evidence="18">
        <text>L-tyrosyl-[protein] + ATP = O-phospho-L-tyrosyl-[protein] + ADP + H(+)</text>
        <dbReference type="Rhea" id="RHEA:10596"/>
        <dbReference type="Rhea" id="RHEA-COMP:10136"/>
        <dbReference type="Rhea" id="RHEA-COMP:20101"/>
        <dbReference type="ChEBI" id="CHEBI:15378"/>
        <dbReference type="ChEBI" id="CHEBI:30616"/>
        <dbReference type="ChEBI" id="CHEBI:46858"/>
        <dbReference type="ChEBI" id="CHEBI:61978"/>
        <dbReference type="ChEBI" id="CHEBI:456216"/>
        <dbReference type="EC" id="2.7.10.1"/>
    </reaction>
</comment>
<dbReference type="InterPro" id="IPR036179">
    <property type="entry name" value="Ig-like_dom_sf"/>
</dbReference>
<evidence type="ECO:0000256" key="5">
    <source>
        <dbReference type="ARBA" id="ARBA00022679"/>
    </source>
</evidence>
<evidence type="ECO:0000259" key="29">
    <source>
        <dbReference type="PROSITE" id="PS50835"/>
    </source>
</evidence>
<dbReference type="PIRSF" id="PIRSF000615">
    <property type="entry name" value="TyrPK_CSF1-R"/>
    <property type="match status" value="1"/>
</dbReference>
<feature type="binding site" evidence="21">
    <location>
        <position position="549"/>
    </location>
    <ligand>
        <name>Mg(2+)</name>
        <dbReference type="ChEBI" id="CHEBI:18420"/>
    </ligand>
</feature>
<dbReference type="InterPro" id="IPR003598">
    <property type="entry name" value="Ig_sub2"/>
</dbReference>
<keyword evidence="31" id="KW-1185">Reference proteome</keyword>
<keyword evidence="17 25" id="KW-0393">Immunoglobulin domain</keyword>
<keyword evidence="27" id="KW-0732">Signal</keyword>
<evidence type="ECO:0000256" key="17">
    <source>
        <dbReference type="ARBA" id="ARBA00023319"/>
    </source>
</evidence>
<evidence type="ECO:0000256" key="25">
    <source>
        <dbReference type="RuleBase" id="RU000311"/>
    </source>
</evidence>
<dbReference type="GO" id="GO:0046872">
    <property type="term" value="F:metal ion binding"/>
    <property type="evidence" value="ECO:0007669"/>
    <property type="project" value="UniProtKB-KW"/>
</dbReference>
<feature type="domain" description="Ig-like" evidence="29">
    <location>
        <begin position="396"/>
        <end position="488"/>
    </location>
</feature>
<dbReference type="PROSITE" id="PS00107">
    <property type="entry name" value="PROTEIN_KINASE_ATP"/>
    <property type="match status" value="1"/>
</dbReference>
<evidence type="ECO:0000256" key="6">
    <source>
        <dbReference type="ARBA" id="ARBA00022692"/>
    </source>
</evidence>
<evidence type="ECO:0000256" key="4">
    <source>
        <dbReference type="ARBA" id="ARBA00022553"/>
    </source>
</evidence>
<dbReference type="PROSITE" id="PS00109">
    <property type="entry name" value="PROTEIN_KINASE_TYR"/>
    <property type="match status" value="1"/>
</dbReference>
<feature type="active site" description="Proton acceptor" evidence="19">
    <location>
        <position position="770"/>
    </location>
</feature>
<keyword evidence="6 25" id="KW-0812">Transmembrane</keyword>
<keyword evidence="5" id="KW-0808">Transferase</keyword>
<proteinExistence type="inferred from homology"/>
<dbReference type="Pfam" id="PF07714">
    <property type="entry name" value="PK_Tyr_Ser-Thr"/>
    <property type="match status" value="1"/>
</dbReference>
<name>A0AAV7PJ36_PLEWA</name>
<dbReference type="SMART" id="SM00409">
    <property type="entry name" value="IG"/>
    <property type="match status" value="4"/>
</dbReference>
<keyword evidence="10 20" id="KW-0067">ATP-binding</keyword>
<comment type="similarity">
    <text evidence="25">Belongs to the protein kinase superfamily. Tyr protein kinase family. CSF-1/PDGF receptor subfamily.</text>
</comment>
<comment type="subcellular location">
    <subcellularLocation>
        <location evidence="1">Cell membrane</location>
        <topology evidence="1">Single-pass type I membrane protein</topology>
    </subcellularLocation>
    <subcellularLocation>
        <location evidence="25">Membrane</location>
        <topology evidence="25">Single-pass type I membrane protein</topology>
    </subcellularLocation>
</comment>
<keyword evidence="14 23" id="KW-1015">Disulfide bond</keyword>
<feature type="binding site" evidence="20 24">
    <location>
        <position position="604"/>
    </location>
    <ligand>
        <name>ATP</name>
        <dbReference type="ChEBI" id="CHEBI:30616"/>
    </ligand>
</feature>
<sequence length="956" mass="106924">MGPVCLALIVAVCAHQGLGTPIIHPNLKEFTVHKGEPVFFYCIGNQSVTWATSEKLRKGRVSGTPTNSSVRIRNAVAADTGTYTCVYSNSSSAEQASLHIYVKDPKYPWLILFWPVFAEEGKDVLFRCLPTDPSVSNVTLVRDAKHLVPPESMSFDRHQGITLHKVRTDQKGDYVCEGVMYGEKRRSDTIELIVKGILHGPPTVKMKSVGQVRIVGEEFNICCETVSSVASSVEWNHTRKNGNITEAVDYQNGKWILTSTLHISRVELTDSVNFTCVARNSGGSSNMSSRLQVVDRGYVRLAVPKNGSLQLSLADELQMQVQIEAYPKILSWSWTHEMSQRNNISNLGGLFDHQNDSYLSTLTLYRPKESEVGLYTFFAVNSEANNSITFSLYNKPSVSASLNPFNNSKEMECNASGYPAPNISWHWCKGKKERCDEEEMLPLEGANTEVYFAKTISTLNLKDIDANATYMCIAFNVIGSARDSINVKLPDRVIQIEVQNKLFTPTLGAFCGLAALLLLLLILLLYKYKQKPKYEARWQIIDASEGNNYTFIDPTQLPYNEKLEFPRSKLTFGKTLGAGAFGKVLEATAHGLGKEDTSVKVAVKMLKPSAHIEEKEALMSELKIMSHLGQHENIVNLLGACTHGGPILVITEYCEHGDLLNFLRKKGDSFIIKDPITETLLEGTVAYKNICVDKKYTRSDSGFSSQCRESYLEMRPVRCDSTSKQDSALVAVEEEEEDTKPLMLFDLLQFSSQVAQGMAFLASKNCIHRDVAARNVLVTHGRLAKICDFGLARDIMNDSNYVVKGNARLPVKWMAPESIFDCIYTVQSDVWSYGILLWEIFSLGMSPYPGILVDGKFYKLVKQGYQMARPDFAPLEMYEIMRACWDLEPTHRPTFQQISDFIQHQISSDHNQGANLPCNAEGDRNSDCEMSKCDKESCEQGEASQPLLKSNNYQFC</sequence>
<feature type="disulfide bond" evidence="23">
    <location>
        <begin position="42"/>
        <end position="85"/>
    </location>
</feature>
<evidence type="ECO:0000256" key="23">
    <source>
        <dbReference type="PIRSR" id="PIRSR500947-52"/>
    </source>
</evidence>
<dbReference type="SMART" id="SM00219">
    <property type="entry name" value="TyrKc"/>
    <property type="match status" value="1"/>
</dbReference>
<evidence type="ECO:0000256" key="1">
    <source>
        <dbReference type="ARBA" id="ARBA00004251"/>
    </source>
</evidence>
<keyword evidence="16" id="KW-0325">Glycoprotein</keyword>
<dbReference type="InterPro" id="IPR007110">
    <property type="entry name" value="Ig-like_dom"/>
</dbReference>
<dbReference type="SUPFAM" id="SSF56112">
    <property type="entry name" value="Protein kinase-like (PK-like)"/>
    <property type="match status" value="1"/>
</dbReference>
<dbReference type="InterPro" id="IPR030658">
    <property type="entry name" value="CSF-1_receptor"/>
</dbReference>
<keyword evidence="9" id="KW-0418">Kinase</keyword>
<keyword evidence="15 25" id="KW-0675">Receptor</keyword>
<dbReference type="EMBL" id="JANPWB010000011">
    <property type="protein sequence ID" value="KAJ1128316.1"/>
    <property type="molecule type" value="Genomic_DNA"/>
</dbReference>
<dbReference type="AlphaFoldDB" id="A0AAV7PJ36"/>
<organism evidence="30 31">
    <name type="scientific">Pleurodeles waltl</name>
    <name type="common">Iberian ribbed newt</name>
    <dbReference type="NCBI Taxonomy" id="8319"/>
    <lineage>
        <taxon>Eukaryota</taxon>
        <taxon>Metazoa</taxon>
        <taxon>Chordata</taxon>
        <taxon>Craniata</taxon>
        <taxon>Vertebrata</taxon>
        <taxon>Euteleostomi</taxon>
        <taxon>Amphibia</taxon>
        <taxon>Batrachia</taxon>
        <taxon>Caudata</taxon>
        <taxon>Salamandroidea</taxon>
        <taxon>Salamandridae</taxon>
        <taxon>Pleurodelinae</taxon>
        <taxon>Pleurodeles</taxon>
    </lineage>
</organism>
<keyword evidence="3" id="KW-1003">Cell membrane</keyword>
<feature type="binding site" evidence="21">
    <location>
        <position position="775"/>
    </location>
    <ligand>
        <name>Mg(2+)</name>
        <dbReference type="ChEBI" id="CHEBI:18420"/>
    </ligand>
</feature>
<evidence type="ECO:0000256" key="18">
    <source>
        <dbReference type="ARBA" id="ARBA00051243"/>
    </source>
</evidence>
<dbReference type="GO" id="GO:0005524">
    <property type="term" value="F:ATP binding"/>
    <property type="evidence" value="ECO:0007669"/>
    <property type="project" value="UniProtKB-UniRule"/>
</dbReference>
<dbReference type="FunFam" id="3.30.200.20:FF:000025">
    <property type="entry name" value="Platelet-derived growth factor receptor alpha"/>
    <property type="match status" value="1"/>
</dbReference>
<dbReference type="PIRSF" id="PIRSF500947">
    <property type="entry name" value="CSF-1_receptor"/>
    <property type="match status" value="1"/>
</dbReference>
<keyword evidence="4" id="KW-0597">Phosphoprotein</keyword>
<dbReference type="PANTHER" id="PTHR24416:SF47">
    <property type="entry name" value="MACROPHAGE COLONY-STIMULATING FACTOR 1 RECEPTOR"/>
    <property type="match status" value="1"/>
</dbReference>
<dbReference type="GO" id="GO:0005886">
    <property type="term" value="C:plasma membrane"/>
    <property type="evidence" value="ECO:0007669"/>
    <property type="project" value="UniProtKB-SubCell"/>
</dbReference>
<comment type="caution">
    <text evidence="30">The sequence shown here is derived from an EMBL/GenBank/DDBJ whole genome shotgun (WGS) entry which is preliminary data.</text>
</comment>
<keyword evidence="21" id="KW-0479">Metal-binding</keyword>
<dbReference type="Pfam" id="PF07679">
    <property type="entry name" value="I-set"/>
    <property type="match status" value="2"/>
</dbReference>
<keyword evidence="13" id="KW-0829">Tyrosine-protein kinase</keyword>
<dbReference type="InterPro" id="IPR001245">
    <property type="entry name" value="Ser-Thr/Tyr_kinase_cat_dom"/>
</dbReference>
<dbReference type="GO" id="GO:0043235">
    <property type="term" value="C:receptor complex"/>
    <property type="evidence" value="ECO:0007669"/>
    <property type="project" value="TreeGrafter"/>
</dbReference>
<dbReference type="InterPro" id="IPR013098">
    <property type="entry name" value="Ig_I-set"/>
</dbReference>
<evidence type="ECO:0000256" key="12">
    <source>
        <dbReference type="ARBA" id="ARBA00023136"/>
    </source>
</evidence>
<dbReference type="Gene3D" id="1.10.510.10">
    <property type="entry name" value="Transferase(Phosphotransferase) domain 1"/>
    <property type="match status" value="1"/>
</dbReference>
<evidence type="ECO:0000256" key="3">
    <source>
        <dbReference type="ARBA" id="ARBA00022475"/>
    </source>
</evidence>
<reference evidence="30" key="1">
    <citation type="journal article" date="2022" name="bioRxiv">
        <title>Sequencing and chromosome-scale assembly of the giantPleurodeles waltlgenome.</title>
        <authorList>
            <person name="Brown T."/>
            <person name="Elewa A."/>
            <person name="Iarovenko S."/>
            <person name="Subramanian E."/>
            <person name="Araus A.J."/>
            <person name="Petzold A."/>
            <person name="Susuki M."/>
            <person name="Suzuki K.-i.T."/>
            <person name="Hayashi T."/>
            <person name="Toyoda A."/>
            <person name="Oliveira C."/>
            <person name="Osipova E."/>
            <person name="Leigh N.D."/>
            <person name="Simon A."/>
            <person name="Yun M.H."/>
        </authorList>
    </citation>
    <scope>NUCLEOTIDE SEQUENCE</scope>
    <source>
        <strain evidence="30">20211129_DDA</strain>
        <tissue evidence="30">Liver</tissue>
    </source>
</reference>
<dbReference type="GO" id="GO:0019955">
    <property type="term" value="F:cytokine binding"/>
    <property type="evidence" value="ECO:0007669"/>
    <property type="project" value="InterPro"/>
</dbReference>
<keyword evidence="12 26" id="KW-0472">Membrane</keyword>
<evidence type="ECO:0000259" key="28">
    <source>
        <dbReference type="PROSITE" id="PS50011"/>
    </source>
</evidence>
<feature type="signal peptide" evidence="27">
    <location>
        <begin position="1"/>
        <end position="19"/>
    </location>
</feature>
<dbReference type="InterPro" id="IPR017441">
    <property type="entry name" value="Protein_kinase_ATP_BS"/>
</dbReference>
<protein>
    <recommendedName>
        <fullName evidence="2">receptor protein-tyrosine kinase</fullName>
        <ecNumber evidence="2">2.7.10.1</ecNumber>
    </recommendedName>
</protein>
<dbReference type="InterPro" id="IPR013783">
    <property type="entry name" value="Ig-like_fold"/>
</dbReference>
<dbReference type="InterPro" id="IPR011009">
    <property type="entry name" value="Kinase-like_dom_sf"/>
</dbReference>
<evidence type="ECO:0000256" key="7">
    <source>
        <dbReference type="ARBA" id="ARBA00022737"/>
    </source>
</evidence>
<evidence type="ECO:0000256" key="11">
    <source>
        <dbReference type="ARBA" id="ARBA00022989"/>
    </source>
</evidence>
<keyword evidence="11 26" id="KW-1133">Transmembrane helix</keyword>
<dbReference type="PANTHER" id="PTHR24416">
    <property type="entry name" value="TYROSINE-PROTEIN KINASE RECEPTOR"/>
    <property type="match status" value="1"/>
</dbReference>
<dbReference type="GO" id="GO:0030316">
    <property type="term" value="P:osteoclast differentiation"/>
    <property type="evidence" value="ECO:0007669"/>
    <property type="project" value="TreeGrafter"/>
</dbReference>
<dbReference type="GO" id="GO:0030335">
    <property type="term" value="P:positive regulation of cell migration"/>
    <property type="evidence" value="ECO:0007669"/>
    <property type="project" value="TreeGrafter"/>
</dbReference>
<evidence type="ECO:0000256" key="9">
    <source>
        <dbReference type="ARBA" id="ARBA00022777"/>
    </source>
</evidence>
<feature type="chain" id="PRO_5043922251" description="receptor protein-tyrosine kinase" evidence="27">
    <location>
        <begin position="20"/>
        <end position="956"/>
    </location>
</feature>
<evidence type="ECO:0000256" key="16">
    <source>
        <dbReference type="ARBA" id="ARBA00023180"/>
    </source>
</evidence>
<dbReference type="SUPFAM" id="SSF48726">
    <property type="entry name" value="Immunoglobulin"/>
    <property type="match status" value="5"/>
</dbReference>
<keyword evidence="7" id="KW-0677">Repeat</keyword>
<dbReference type="InterPro" id="IPR000719">
    <property type="entry name" value="Prot_kinase_dom"/>
</dbReference>
<evidence type="ECO:0000256" key="8">
    <source>
        <dbReference type="ARBA" id="ARBA00022741"/>
    </source>
</evidence>
<dbReference type="Gene3D" id="2.60.40.10">
    <property type="entry name" value="Immunoglobulins"/>
    <property type="match status" value="5"/>
</dbReference>
<dbReference type="Proteomes" id="UP001066276">
    <property type="component" value="Chromosome 7"/>
</dbReference>
<feature type="binding site" evidence="20">
    <location>
        <position position="774"/>
    </location>
    <ligand>
        <name>ATP</name>
        <dbReference type="ChEBI" id="CHEBI:30616"/>
    </ligand>
</feature>
<dbReference type="GO" id="GO:0019838">
    <property type="term" value="F:growth factor binding"/>
    <property type="evidence" value="ECO:0007669"/>
    <property type="project" value="TreeGrafter"/>
</dbReference>
<feature type="domain" description="Protein kinase" evidence="28">
    <location>
        <begin position="570"/>
        <end position="902"/>
    </location>
</feature>
<dbReference type="InterPro" id="IPR020635">
    <property type="entry name" value="Tyr_kinase_cat_dom"/>
</dbReference>
<feature type="binding site" evidence="22">
    <location>
        <begin position="576"/>
        <end position="584"/>
    </location>
    <ligand>
        <name>ATP</name>
        <dbReference type="ChEBI" id="CHEBI:30616"/>
    </ligand>
</feature>
<evidence type="ECO:0000256" key="13">
    <source>
        <dbReference type="ARBA" id="ARBA00023137"/>
    </source>
</evidence>
<dbReference type="PROSITE" id="PS50835">
    <property type="entry name" value="IG_LIKE"/>
    <property type="match status" value="3"/>
</dbReference>
<feature type="disulfide bond" evidence="23">
    <location>
        <begin position="413"/>
        <end position="472"/>
    </location>
</feature>
<evidence type="ECO:0000313" key="31">
    <source>
        <dbReference type="Proteomes" id="UP001066276"/>
    </source>
</evidence>
<gene>
    <name evidence="30" type="ORF">NDU88_006695</name>
</gene>
<dbReference type="PROSITE" id="PS00240">
    <property type="entry name" value="RECEPTOR_TYR_KIN_III"/>
    <property type="match status" value="1"/>
</dbReference>
<accession>A0AAV7PJ36</accession>
<dbReference type="GO" id="GO:0043408">
    <property type="term" value="P:regulation of MAPK cascade"/>
    <property type="evidence" value="ECO:0007669"/>
    <property type="project" value="TreeGrafter"/>
</dbReference>
<evidence type="ECO:0000256" key="26">
    <source>
        <dbReference type="SAM" id="Phobius"/>
    </source>
</evidence>
<feature type="disulfide bond" evidence="23">
    <location>
        <begin position="223"/>
        <end position="276"/>
    </location>
</feature>
<feature type="disulfide bond" evidence="23">
    <location>
        <begin position="128"/>
        <end position="176"/>
    </location>
</feature>
<evidence type="ECO:0000256" key="27">
    <source>
        <dbReference type="SAM" id="SignalP"/>
    </source>
</evidence>
<dbReference type="InterPro" id="IPR003599">
    <property type="entry name" value="Ig_sub"/>
</dbReference>
<evidence type="ECO:0000256" key="2">
    <source>
        <dbReference type="ARBA" id="ARBA00011902"/>
    </source>
</evidence>
<feature type="domain" description="Ig-like" evidence="29">
    <location>
        <begin position="21"/>
        <end position="99"/>
    </location>
</feature>
<dbReference type="InterPro" id="IPR050122">
    <property type="entry name" value="RTK"/>
</dbReference>
<feature type="transmembrane region" description="Helical" evidence="26">
    <location>
        <begin position="502"/>
        <end position="526"/>
    </location>
</feature>
<feature type="binding site" evidence="20">
    <location>
        <begin position="577"/>
        <end position="584"/>
    </location>
    <ligand>
        <name>ATP</name>
        <dbReference type="ChEBI" id="CHEBI:30616"/>
    </ligand>
</feature>
<evidence type="ECO:0000256" key="21">
    <source>
        <dbReference type="PIRSR" id="PIRSR000615-3"/>
    </source>
</evidence>
<dbReference type="Gene3D" id="3.30.200.20">
    <property type="entry name" value="Phosphorylase Kinase, domain 1"/>
    <property type="match status" value="1"/>
</dbReference>
<dbReference type="InterPro" id="IPR008266">
    <property type="entry name" value="Tyr_kinase_AS"/>
</dbReference>
<keyword evidence="8 20" id="KW-0547">Nucleotide-binding</keyword>
<feature type="binding site" evidence="21">
    <location>
        <position position="788"/>
    </location>
    <ligand>
        <name>Mg(2+)</name>
        <dbReference type="ChEBI" id="CHEBI:18420"/>
    </ligand>
</feature>
<evidence type="ECO:0000256" key="24">
    <source>
        <dbReference type="PROSITE-ProRule" id="PRU10141"/>
    </source>
</evidence>
<evidence type="ECO:0000313" key="30">
    <source>
        <dbReference type="EMBL" id="KAJ1128316.1"/>
    </source>
</evidence>
<evidence type="ECO:0000256" key="20">
    <source>
        <dbReference type="PIRSR" id="PIRSR000615-2"/>
    </source>
</evidence>
<dbReference type="InterPro" id="IPR001824">
    <property type="entry name" value="Tyr_kinase_rcpt_3_CS"/>
</dbReference>
<dbReference type="SMART" id="SM00408">
    <property type="entry name" value="IGc2"/>
    <property type="match status" value="4"/>
</dbReference>
<feature type="binding site" evidence="20">
    <location>
        <begin position="652"/>
        <end position="658"/>
    </location>
    <ligand>
        <name>ATP</name>
        <dbReference type="ChEBI" id="CHEBI:30616"/>
    </ligand>
</feature>
<dbReference type="EC" id="2.7.10.1" evidence="2"/>
<evidence type="ECO:0000256" key="10">
    <source>
        <dbReference type="ARBA" id="ARBA00022840"/>
    </source>
</evidence>
<dbReference type="GO" id="GO:0005011">
    <property type="term" value="F:macrophage colony-stimulating factor receptor activity"/>
    <property type="evidence" value="ECO:0007669"/>
    <property type="project" value="TreeGrafter"/>
</dbReference>